<dbReference type="EMBL" id="KM236245">
    <property type="protein sequence ID" value="AIW03195.1"/>
    <property type="molecule type" value="Genomic_DNA"/>
</dbReference>
<sequence length="73" mass="8196">MASKGNVYKYACSDIEVEEAGFFLAKGDADAAEVARKVALTDECLEFEKVMTIEELEQLLFTGSVQTFYDDWD</sequence>
<evidence type="ECO:0000313" key="1">
    <source>
        <dbReference type="EMBL" id="AIW03195.1"/>
    </source>
</evidence>
<reference evidence="1 2" key="1">
    <citation type="submission" date="2014-07" db="EMBL/GenBank/DDBJ databases">
        <title>Complete Genome of Bacillus megaterium Myophage Mater.</title>
        <authorList>
            <person name="Lancaster J.C."/>
            <person name="Hodde M.K."/>
            <person name="Hernandez A.C."/>
            <person name="Everett G.F.K."/>
        </authorList>
    </citation>
    <scope>NUCLEOTIDE SEQUENCE [LARGE SCALE GENOMIC DNA]</scope>
</reference>
<protein>
    <submittedName>
        <fullName evidence="1">Uncharacterized protein</fullName>
    </submittedName>
</protein>
<gene>
    <name evidence="1" type="ORF">CPT_Mater38</name>
</gene>
<organism evidence="1 2">
    <name type="scientific">Bacillus phage Mater</name>
    <dbReference type="NCBI Taxonomy" id="1540090"/>
    <lineage>
        <taxon>Viruses</taxon>
        <taxon>Duplodnaviria</taxon>
        <taxon>Heunggongvirae</taxon>
        <taxon>Uroviricota</taxon>
        <taxon>Caudoviricetes</taxon>
        <taxon>Herelleviridae</taxon>
        <taxon>Bastillevirinae</taxon>
        <taxon>Matervirus</taxon>
        <taxon>Matervirus mater</taxon>
    </lineage>
</organism>
<dbReference type="RefSeq" id="YP_009150997.1">
    <property type="nucleotide sequence ID" value="NC_027366.1"/>
</dbReference>
<dbReference type="Proteomes" id="UP000030206">
    <property type="component" value="Segment"/>
</dbReference>
<dbReference type="OrthoDB" id="25916at10239"/>
<keyword evidence="2" id="KW-1185">Reference proteome</keyword>
<dbReference type="GeneID" id="24606937"/>
<evidence type="ECO:0000313" key="2">
    <source>
        <dbReference type="Proteomes" id="UP000030206"/>
    </source>
</evidence>
<proteinExistence type="predicted"/>
<accession>A0A0A0RMB1</accession>
<dbReference type="KEGG" id="vg:24606937"/>
<name>A0A0A0RMB1_9CAUD</name>